<dbReference type="Proteomes" id="UP000238350">
    <property type="component" value="Unassembled WGS sequence"/>
</dbReference>
<evidence type="ECO:0008006" key="4">
    <source>
        <dbReference type="Google" id="ProtNLM"/>
    </source>
</evidence>
<evidence type="ECO:0000313" key="3">
    <source>
        <dbReference type="Proteomes" id="UP000238350"/>
    </source>
</evidence>
<dbReference type="STRING" id="45607.A0A2T0FFF9"/>
<feature type="region of interest" description="Disordered" evidence="1">
    <location>
        <begin position="119"/>
        <end position="139"/>
    </location>
</feature>
<protein>
    <recommendedName>
        <fullName evidence="4">Protein GLC8</fullName>
    </recommendedName>
</protein>
<sequence length="139" mass="15490">MGGILQNKATADGESPHPFDRKEVLENTKLNAQLGSMGDEVRRELQESRAKSPGGHPKTKYPKTKAPQALHWDEKNIEEHDAERGLTERITEPKTPYQGTAQVTEYYDEDDIPAELDLGEAYTSEGPPVENSRIVTDNS</sequence>
<dbReference type="GeneID" id="36515079"/>
<comment type="caution">
    <text evidence="2">The sequence shown here is derived from an EMBL/GenBank/DDBJ whole genome shotgun (WGS) entry which is preliminary data.</text>
</comment>
<feature type="region of interest" description="Disordered" evidence="1">
    <location>
        <begin position="1"/>
        <end position="75"/>
    </location>
</feature>
<dbReference type="EMBL" id="NDIQ01000001">
    <property type="protein sequence ID" value="PRT53710.1"/>
    <property type="molecule type" value="Genomic_DNA"/>
</dbReference>
<dbReference type="InterPro" id="IPR007062">
    <property type="entry name" value="PPI-2"/>
</dbReference>
<name>A0A2T0FFF9_9ASCO</name>
<keyword evidence="3" id="KW-1185">Reference proteome</keyword>
<accession>A0A2T0FFF9</accession>
<dbReference type="OrthoDB" id="551302at2759"/>
<organism evidence="2 3">
    <name type="scientific">Wickerhamiella sorbophila</name>
    <dbReference type="NCBI Taxonomy" id="45607"/>
    <lineage>
        <taxon>Eukaryota</taxon>
        <taxon>Fungi</taxon>
        <taxon>Dikarya</taxon>
        <taxon>Ascomycota</taxon>
        <taxon>Saccharomycotina</taxon>
        <taxon>Dipodascomycetes</taxon>
        <taxon>Dipodascales</taxon>
        <taxon>Trichomonascaceae</taxon>
        <taxon>Wickerhamiella</taxon>
    </lineage>
</organism>
<evidence type="ECO:0000313" key="2">
    <source>
        <dbReference type="EMBL" id="PRT53710.1"/>
    </source>
</evidence>
<dbReference type="AlphaFoldDB" id="A0A2T0FFF9"/>
<dbReference type="GO" id="GO:0009966">
    <property type="term" value="P:regulation of signal transduction"/>
    <property type="evidence" value="ECO:0007669"/>
    <property type="project" value="InterPro"/>
</dbReference>
<feature type="compositionally biased region" description="Basic and acidic residues" evidence="1">
    <location>
        <begin position="39"/>
        <end position="50"/>
    </location>
</feature>
<dbReference type="Pfam" id="PF04979">
    <property type="entry name" value="IPP-2"/>
    <property type="match status" value="1"/>
</dbReference>
<dbReference type="GO" id="GO:0004864">
    <property type="term" value="F:protein phosphatase inhibitor activity"/>
    <property type="evidence" value="ECO:0007669"/>
    <property type="project" value="InterPro"/>
</dbReference>
<dbReference type="RefSeq" id="XP_024663656.1">
    <property type="nucleotide sequence ID" value="XM_024807888.1"/>
</dbReference>
<feature type="compositionally biased region" description="Basic and acidic residues" evidence="1">
    <location>
        <begin position="14"/>
        <end position="26"/>
    </location>
</feature>
<proteinExistence type="predicted"/>
<reference evidence="2 3" key="1">
    <citation type="submission" date="2017-04" db="EMBL/GenBank/DDBJ databases">
        <title>Genome sequencing of [Candida] sorbophila.</title>
        <authorList>
            <person name="Ahn J.O."/>
        </authorList>
    </citation>
    <scope>NUCLEOTIDE SEQUENCE [LARGE SCALE GENOMIC DNA]</scope>
    <source>
        <strain evidence="2 3">DS02</strain>
    </source>
</reference>
<gene>
    <name evidence="2" type="ORF">B9G98_01330</name>
</gene>
<evidence type="ECO:0000256" key="1">
    <source>
        <dbReference type="SAM" id="MobiDB-lite"/>
    </source>
</evidence>